<feature type="compositionally biased region" description="Basic and acidic residues" evidence="7">
    <location>
        <begin position="197"/>
        <end position="207"/>
    </location>
</feature>
<reference evidence="10" key="1">
    <citation type="submission" date="2020-06" db="EMBL/GenBank/DDBJ databases">
        <authorList>
            <consortium name="Plant Systems Biology data submission"/>
        </authorList>
    </citation>
    <scope>NUCLEOTIDE SEQUENCE</scope>
    <source>
        <strain evidence="10">D6</strain>
    </source>
</reference>
<keyword evidence="2 8" id="KW-0812">Transmembrane</keyword>
<feature type="compositionally biased region" description="Polar residues" evidence="7">
    <location>
        <begin position="1661"/>
        <end position="1692"/>
    </location>
</feature>
<feature type="compositionally biased region" description="Low complexity" evidence="7">
    <location>
        <begin position="1693"/>
        <end position="1710"/>
    </location>
</feature>
<feature type="domain" description="Ion transport" evidence="9">
    <location>
        <begin position="1230"/>
        <end position="1410"/>
    </location>
</feature>
<feature type="compositionally biased region" description="Polar residues" evidence="7">
    <location>
        <begin position="684"/>
        <end position="698"/>
    </location>
</feature>
<feature type="compositionally biased region" description="Basic and acidic residues" evidence="7">
    <location>
        <begin position="129"/>
        <end position="138"/>
    </location>
</feature>
<dbReference type="InterPro" id="IPR005821">
    <property type="entry name" value="Ion_trans_dom"/>
</dbReference>
<dbReference type="OrthoDB" id="49260at2759"/>
<sequence>MQRQKQQQRRRRRRRSSTSSNSQAALLCTSASWPATAAVSFYPSDDDDDDRDHDPLPLLAAEPPSVNMVYQYAFEEGLELSLVPENEAPPFTSGPKVLELGLSGFTGRLIITQQAIRQYALYGSSRNHNNHEEKKDESVSVISSSSSESEGRHQQQRRLYSKPPMAPAAATAKATRTRQTKSPPVPQQQQQKSLPDTSKRKAKDPAGARKPGKPDPSAAKVNNSSSRFLQSSPPPRSSSKRKGQAPSPPAQQQQDAIDDIAAVFASSQGDLFPQHNTNVAQAIDSFSHSSSTGVEVVSVASTVSTRAAAAHAEREDTLDQFASIFATHQEEDNKPSGGDIDEEKSAAVSSSHHHRGSSSRGSGSHGGNSRGGEPGDDPVSDFATAFVSLSAGGPSHNKPPADSGGSIDDEASSMAEEASASAAADSETTEEASNASTMAPPAEDAVSDFAAFVSSGPTTNKPETDGGSIDDDDDDESSRRSGRSSAAASNSAASRESSSSSSAGGGHSVIEEHASDVLIGDFTTAFVALSGPPTVPEVALGSIDEESATNRGLSVVSETESSVASQSYESSRLSQAGSPSTPQDPPDAMSDFVTAFGQLTGPTQVAQQQTKREMIDEESIPSRANSSSLSSSSSGQQSRESSKQESVQQGPVDPMTDFVTAFGALTRPTPEGNGKGQMIDEDSPSSVASGSATTPEPQSSNSRSSSEDPLTQFTKAFGGDPAGQSVPARVEGPRIVQAPQAPSESRELQEQSKPETKATTPAPAPATAPASAPTTAPAKKRMSQKNKTKKAATGAIAKARISIDKKRKIREMFPNYPDVSTGSAGSQDPVGVYLHQKCSAPYEKTLPPKDLRELLEVFPFAAYCADDKGRLPLHVLGENGRLVKDPQGRQRATALAKLLITAYPQSVTYPDSDGRLPFVALLQQWIEVHYEHMSGRFSRDTKQSTLASMKKSLIGKSGNQEENKPIQYDKLFPAIDLWPYAEWCLSMLSMILDDMLGKGVLQEALGNRPLAEQMEARRQYVGNVLVSVPLLVKSVLFLDGGVGSSRKRILQMPFIRRALLTQESVGTWLEGMCLRQGTPSKLAIDYFQLLSQTTPLDYVGPKRTPDEQDEAAFHRERETVYRAIEELEVIIPSLVVLDEKETERAATTNVVWFIMNRNLAQPFVVGLLLIDFTLHVTLMLSFRNDVNLPSTSDTFLARTPPNLVPVICTHYIVRKGCEALSFLLISKKAFWEHFVSLWNVVDTLTHILTLIADLLRKERPERYEALLNALVLALLWIKVLGFLKFANKEMATFVLALIQIVKDIRFFIVVLFVVIFMFADMIHVIATTKEDAWCDSGNLSDAQEDFCSPWSLDYYYRMYAVLLGDFELDDYTQTREISIIFFTFTILGSIILLNVLIAVISDSYANSKESSLLLFGRARVGFVAQQIALESFLRPGNNPLKILQTKVKGVPVLGNAQVLITWKWTSMIIRWLVVFSLLGSALTADIFLLNEMSRQFGNPLFFFLYLFFALVLLIAIWVVGLFVFGDFLKWIFCGIFRPCMSVADHWARLFTYLVTVNVFGLSAAASSRDEALLGKAEKEAAGDKDDGEDRRELMEQFFILEKHMEKSMRQAMRKTEMQLSRRIEMAEERLISAERTERAELMSQLSSLIQKLDSSPVAGAGSSTKVVTLTGGESNGSSQNRSNSKNRGNSQAGSHSSSDGNNSGKSSGSKSKGGGSVSVIYSKKSGKLNGGSSGGSSNSNVGNSKDRTSKGARD</sequence>
<feature type="compositionally biased region" description="Polar residues" evidence="7">
    <location>
        <begin position="600"/>
        <end position="609"/>
    </location>
</feature>
<feature type="compositionally biased region" description="Basic residues" evidence="7">
    <location>
        <begin position="1"/>
        <end position="16"/>
    </location>
</feature>
<dbReference type="Pfam" id="PF00520">
    <property type="entry name" value="Ion_trans"/>
    <property type="match status" value="1"/>
</dbReference>
<evidence type="ECO:0000256" key="6">
    <source>
        <dbReference type="SAM" id="Coils"/>
    </source>
</evidence>
<dbReference type="GO" id="GO:0098703">
    <property type="term" value="P:calcium ion import across plasma membrane"/>
    <property type="evidence" value="ECO:0007669"/>
    <property type="project" value="TreeGrafter"/>
</dbReference>
<comment type="subcellular location">
    <subcellularLocation>
        <location evidence="1">Membrane</location>
        <topology evidence="1">Multi-pass membrane protein</topology>
    </subcellularLocation>
</comment>
<keyword evidence="3" id="KW-0677">Repeat</keyword>
<evidence type="ECO:0000313" key="11">
    <source>
        <dbReference type="Proteomes" id="UP001153069"/>
    </source>
</evidence>
<evidence type="ECO:0000256" key="4">
    <source>
        <dbReference type="ARBA" id="ARBA00022989"/>
    </source>
</evidence>
<dbReference type="PANTHER" id="PTHR10582:SF2">
    <property type="entry name" value="INACTIVE"/>
    <property type="match status" value="1"/>
</dbReference>
<dbReference type="Proteomes" id="UP001153069">
    <property type="component" value="Unassembled WGS sequence"/>
</dbReference>
<evidence type="ECO:0000256" key="8">
    <source>
        <dbReference type="SAM" id="Phobius"/>
    </source>
</evidence>
<accession>A0A9N8HFU9</accession>
<feature type="compositionally biased region" description="Basic residues" evidence="7">
    <location>
        <begin position="778"/>
        <end position="790"/>
    </location>
</feature>
<feature type="region of interest" description="Disordered" evidence="7">
    <location>
        <begin position="1"/>
        <end position="25"/>
    </location>
</feature>
<evidence type="ECO:0000256" key="1">
    <source>
        <dbReference type="ARBA" id="ARBA00004141"/>
    </source>
</evidence>
<feature type="compositionally biased region" description="Low complexity" evidence="7">
    <location>
        <begin position="757"/>
        <end position="777"/>
    </location>
</feature>
<feature type="compositionally biased region" description="Low complexity" evidence="7">
    <location>
        <begin position="412"/>
        <end position="439"/>
    </location>
</feature>
<gene>
    <name evidence="10" type="ORF">SEMRO_452_G145890.1</name>
</gene>
<name>A0A9N8HFU9_9STRA</name>
<feature type="compositionally biased region" description="Low complexity" evidence="7">
    <location>
        <begin position="483"/>
        <end position="502"/>
    </location>
</feature>
<feature type="compositionally biased region" description="Gly residues" evidence="7">
    <location>
        <begin position="363"/>
        <end position="372"/>
    </location>
</feature>
<dbReference type="InterPro" id="IPR024862">
    <property type="entry name" value="TRPV"/>
</dbReference>
<feature type="region of interest" description="Disordered" evidence="7">
    <location>
        <begin position="326"/>
        <end position="508"/>
    </location>
</feature>
<feature type="transmembrane region" description="Helical" evidence="8">
    <location>
        <begin position="1377"/>
        <end position="1400"/>
    </location>
</feature>
<evidence type="ECO:0000256" key="5">
    <source>
        <dbReference type="ARBA" id="ARBA00023136"/>
    </source>
</evidence>
<evidence type="ECO:0000313" key="10">
    <source>
        <dbReference type="EMBL" id="CAB9510775.1"/>
    </source>
</evidence>
<evidence type="ECO:0000256" key="3">
    <source>
        <dbReference type="ARBA" id="ARBA00022737"/>
    </source>
</evidence>
<feature type="region of interest" description="Disordered" evidence="7">
    <location>
        <begin position="1655"/>
        <end position="1754"/>
    </location>
</feature>
<keyword evidence="6" id="KW-0175">Coiled coil</keyword>
<feature type="compositionally biased region" description="Low complexity" evidence="7">
    <location>
        <begin position="554"/>
        <end position="571"/>
    </location>
</feature>
<keyword evidence="11" id="KW-1185">Reference proteome</keyword>
<dbReference type="EMBL" id="CAICTM010000451">
    <property type="protein sequence ID" value="CAB9510775.1"/>
    <property type="molecule type" value="Genomic_DNA"/>
</dbReference>
<organism evidence="10 11">
    <name type="scientific">Seminavis robusta</name>
    <dbReference type="NCBI Taxonomy" id="568900"/>
    <lineage>
        <taxon>Eukaryota</taxon>
        <taxon>Sar</taxon>
        <taxon>Stramenopiles</taxon>
        <taxon>Ochrophyta</taxon>
        <taxon>Bacillariophyta</taxon>
        <taxon>Bacillariophyceae</taxon>
        <taxon>Bacillariophycidae</taxon>
        <taxon>Naviculales</taxon>
        <taxon>Naviculaceae</taxon>
        <taxon>Seminavis</taxon>
    </lineage>
</organism>
<evidence type="ECO:0000256" key="2">
    <source>
        <dbReference type="ARBA" id="ARBA00022692"/>
    </source>
</evidence>
<feature type="region of interest" description="Disordered" evidence="7">
    <location>
        <begin position="545"/>
        <end position="795"/>
    </location>
</feature>
<evidence type="ECO:0000259" key="9">
    <source>
        <dbReference type="Pfam" id="PF00520"/>
    </source>
</evidence>
<feature type="region of interest" description="Disordered" evidence="7">
    <location>
        <begin position="39"/>
        <end position="60"/>
    </location>
</feature>
<dbReference type="GO" id="GO:0005886">
    <property type="term" value="C:plasma membrane"/>
    <property type="evidence" value="ECO:0007669"/>
    <property type="project" value="TreeGrafter"/>
</dbReference>
<feature type="region of interest" description="Disordered" evidence="7">
    <location>
        <begin position="126"/>
        <end position="258"/>
    </location>
</feature>
<feature type="transmembrane region" description="Helical" evidence="8">
    <location>
        <begin position="1545"/>
        <end position="1565"/>
    </location>
</feature>
<dbReference type="PANTHER" id="PTHR10582">
    <property type="entry name" value="TRANSIENT RECEPTOR POTENTIAL ION CHANNEL PROTEIN"/>
    <property type="match status" value="1"/>
</dbReference>
<keyword evidence="4 8" id="KW-1133">Transmembrane helix</keyword>
<feature type="transmembrane region" description="Helical" evidence="8">
    <location>
        <begin position="1304"/>
        <end position="1326"/>
    </location>
</feature>
<feature type="compositionally biased region" description="Basic and acidic residues" evidence="7">
    <location>
        <begin position="744"/>
        <end position="756"/>
    </location>
</feature>
<feature type="compositionally biased region" description="Polar residues" evidence="7">
    <location>
        <begin position="572"/>
        <end position="581"/>
    </location>
</feature>
<feature type="transmembrane region" description="Helical" evidence="8">
    <location>
        <begin position="1500"/>
        <end position="1525"/>
    </location>
</feature>
<feature type="transmembrane region" description="Helical" evidence="8">
    <location>
        <begin position="1468"/>
        <end position="1488"/>
    </location>
</feature>
<dbReference type="GO" id="GO:0005216">
    <property type="term" value="F:monoatomic ion channel activity"/>
    <property type="evidence" value="ECO:0007669"/>
    <property type="project" value="InterPro"/>
</dbReference>
<protein>
    <submittedName>
        <fullName evidence="10">Potassium ion channel Yvc1</fullName>
    </submittedName>
</protein>
<feature type="transmembrane region" description="Helical" evidence="8">
    <location>
        <begin position="1265"/>
        <end position="1283"/>
    </location>
</feature>
<feature type="compositionally biased region" description="Basic and acidic residues" evidence="7">
    <location>
        <begin position="1744"/>
        <end position="1754"/>
    </location>
</feature>
<feature type="coiled-coil region" evidence="6">
    <location>
        <begin position="1609"/>
        <end position="1636"/>
    </location>
</feature>
<comment type="caution">
    <text evidence="10">The sequence shown here is derived from an EMBL/GenBank/DDBJ whole genome shotgun (WGS) entry which is preliminary data.</text>
</comment>
<evidence type="ECO:0000256" key="7">
    <source>
        <dbReference type="SAM" id="MobiDB-lite"/>
    </source>
</evidence>
<feature type="compositionally biased region" description="Low complexity" evidence="7">
    <location>
        <begin position="621"/>
        <end position="649"/>
    </location>
</feature>
<feature type="compositionally biased region" description="Low complexity" evidence="7">
    <location>
        <begin position="139"/>
        <end position="148"/>
    </location>
</feature>
<proteinExistence type="predicted"/>
<keyword evidence="5 8" id="KW-0472">Membrane</keyword>